<dbReference type="RefSeq" id="WP_189269465.1">
    <property type="nucleotide sequence ID" value="NZ_BMML01000048.1"/>
</dbReference>
<protein>
    <submittedName>
        <fullName evidence="1">Uncharacterized protein</fullName>
    </submittedName>
</protein>
<dbReference type="EMBL" id="BMML01000048">
    <property type="protein sequence ID" value="GGN45632.1"/>
    <property type="molecule type" value="Genomic_DNA"/>
</dbReference>
<dbReference type="AlphaFoldDB" id="A0A918CXW8"/>
<accession>A0A918CXW8</accession>
<keyword evidence="2" id="KW-1185">Reference proteome</keyword>
<comment type="caution">
    <text evidence="1">The sequence shown here is derived from an EMBL/GenBank/DDBJ whole genome shotgun (WGS) entry which is preliminary data.</text>
</comment>
<gene>
    <name evidence="1" type="ORF">GCM10011578_097780</name>
</gene>
<reference evidence="1" key="1">
    <citation type="journal article" date="2014" name="Int. J. Syst. Evol. Microbiol.">
        <title>Complete genome sequence of Corynebacterium casei LMG S-19264T (=DSM 44701T), isolated from a smear-ripened cheese.</title>
        <authorList>
            <consortium name="US DOE Joint Genome Institute (JGI-PGF)"/>
            <person name="Walter F."/>
            <person name="Albersmeier A."/>
            <person name="Kalinowski J."/>
            <person name="Ruckert C."/>
        </authorList>
    </citation>
    <scope>NUCLEOTIDE SEQUENCE</scope>
    <source>
        <strain evidence="1">CGMCC 4.7110</strain>
    </source>
</reference>
<organism evidence="1 2">
    <name type="scientific">Streptomyces fuscichromogenes</name>
    <dbReference type="NCBI Taxonomy" id="1324013"/>
    <lineage>
        <taxon>Bacteria</taxon>
        <taxon>Bacillati</taxon>
        <taxon>Actinomycetota</taxon>
        <taxon>Actinomycetes</taxon>
        <taxon>Kitasatosporales</taxon>
        <taxon>Streptomycetaceae</taxon>
        <taxon>Streptomyces</taxon>
    </lineage>
</organism>
<proteinExistence type="predicted"/>
<dbReference type="Proteomes" id="UP000653411">
    <property type="component" value="Unassembled WGS sequence"/>
</dbReference>
<evidence type="ECO:0000313" key="1">
    <source>
        <dbReference type="EMBL" id="GGN45632.1"/>
    </source>
</evidence>
<reference evidence="1" key="2">
    <citation type="submission" date="2020-09" db="EMBL/GenBank/DDBJ databases">
        <authorList>
            <person name="Sun Q."/>
            <person name="Zhou Y."/>
        </authorList>
    </citation>
    <scope>NUCLEOTIDE SEQUENCE</scope>
    <source>
        <strain evidence="1">CGMCC 4.7110</strain>
    </source>
</reference>
<name>A0A918CXW8_9ACTN</name>
<evidence type="ECO:0000313" key="2">
    <source>
        <dbReference type="Proteomes" id="UP000653411"/>
    </source>
</evidence>
<sequence length="56" mass="5749">MLTTAVAPSPVVVPPDRLAELARLLNDGGEAMPFAGAGCADAHDEVMAVAGRRWSS</sequence>